<reference evidence="2" key="1">
    <citation type="journal article" date="2022" name="Int. J. Mol. Sci.">
        <title>Draft Genome of Tanacetum Coccineum: Genomic Comparison of Closely Related Tanacetum-Family Plants.</title>
        <authorList>
            <person name="Yamashiro T."/>
            <person name="Shiraishi A."/>
            <person name="Nakayama K."/>
            <person name="Satake H."/>
        </authorList>
    </citation>
    <scope>NUCLEOTIDE SEQUENCE</scope>
</reference>
<proteinExistence type="predicted"/>
<accession>A0ABQ5GY70</accession>
<feature type="compositionally biased region" description="Basic and acidic residues" evidence="1">
    <location>
        <begin position="147"/>
        <end position="175"/>
    </location>
</feature>
<protein>
    <submittedName>
        <fullName evidence="2">Uncharacterized protein</fullName>
    </submittedName>
</protein>
<keyword evidence="3" id="KW-1185">Reference proteome</keyword>
<comment type="caution">
    <text evidence="2">The sequence shown here is derived from an EMBL/GenBank/DDBJ whole genome shotgun (WGS) entry which is preliminary data.</text>
</comment>
<evidence type="ECO:0000313" key="2">
    <source>
        <dbReference type="EMBL" id="GJT80586.1"/>
    </source>
</evidence>
<feature type="region of interest" description="Disordered" evidence="1">
    <location>
        <begin position="120"/>
        <end position="175"/>
    </location>
</feature>
<gene>
    <name evidence="2" type="ORF">Tco_1054928</name>
</gene>
<name>A0ABQ5GY70_9ASTR</name>
<evidence type="ECO:0000256" key="1">
    <source>
        <dbReference type="SAM" id="MobiDB-lite"/>
    </source>
</evidence>
<organism evidence="2 3">
    <name type="scientific">Tanacetum coccineum</name>
    <dbReference type="NCBI Taxonomy" id="301880"/>
    <lineage>
        <taxon>Eukaryota</taxon>
        <taxon>Viridiplantae</taxon>
        <taxon>Streptophyta</taxon>
        <taxon>Embryophyta</taxon>
        <taxon>Tracheophyta</taxon>
        <taxon>Spermatophyta</taxon>
        <taxon>Magnoliopsida</taxon>
        <taxon>eudicotyledons</taxon>
        <taxon>Gunneridae</taxon>
        <taxon>Pentapetalae</taxon>
        <taxon>asterids</taxon>
        <taxon>campanulids</taxon>
        <taxon>Asterales</taxon>
        <taxon>Asteraceae</taxon>
        <taxon>Asteroideae</taxon>
        <taxon>Anthemideae</taxon>
        <taxon>Anthemidinae</taxon>
        <taxon>Tanacetum</taxon>
    </lineage>
</organism>
<reference evidence="2" key="2">
    <citation type="submission" date="2022-01" db="EMBL/GenBank/DDBJ databases">
        <authorList>
            <person name="Yamashiro T."/>
            <person name="Shiraishi A."/>
            <person name="Satake H."/>
            <person name="Nakayama K."/>
        </authorList>
    </citation>
    <scope>NUCLEOTIDE SEQUENCE</scope>
</reference>
<dbReference type="EMBL" id="BQNB010019007">
    <property type="protein sequence ID" value="GJT80586.1"/>
    <property type="molecule type" value="Genomic_DNA"/>
</dbReference>
<sequence length="352" mass="39797">MLNPNQDTGVDAIFRYNAEAILVDLSVTAIAEPSFLHQTNRPPTPTHLFTQLQQPPILTPTTTPSSLLQNLPNFGSLFGFHNRLKALEDNFSEFKQINQYAEAFFHSGMLTNTYGDKVTLKRPRDGADDDQEPSARIDRGSKRKRSGKEPDISSAPREKDNHDSRQDIGSVHDEQTEEEVHLFPDWFQQPKRLPSPDHAWNKSVPAVHESVNLASNSEVLQSHNRKNWTGSTTKDRQSPMIAISHLPLVPNSQVDIEKVFTMKMEILLEPTSNKLMVDPHGIEGYQPKLISATLISNVFLEGRKYFRYESQERCSIKVFQDKHSTKGYEFAGSEITNPKMEQSSDGEEIVLG</sequence>
<dbReference type="Proteomes" id="UP001151760">
    <property type="component" value="Unassembled WGS sequence"/>
</dbReference>
<evidence type="ECO:0000313" key="3">
    <source>
        <dbReference type="Proteomes" id="UP001151760"/>
    </source>
</evidence>